<evidence type="ECO:0000313" key="10">
    <source>
        <dbReference type="Proteomes" id="UP001142610"/>
    </source>
</evidence>
<dbReference type="InterPro" id="IPR002052">
    <property type="entry name" value="DNA_methylase_N6_adenine_CS"/>
</dbReference>
<dbReference type="InterPro" id="IPR046816">
    <property type="entry name" value="MmeI_Mtase"/>
</dbReference>
<proteinExistence type="predicted"/>
<gene>
    <name evidence="9" type="ORF">NOG11_05635</name>
</gene>
<feature type="domain" description="MmeI-like N-terminal" evidence="6">
    <location>
        <begin position="2"/>
        <end position="223"/>
    </location>
</feature>
<dbReference type="GO" id="GO:0009007">
    <property type="term" value="F:site-specific DNA-methyltransferase (adenine-specific) activity"/>
    <property type="evidence" value="ECO:0007669"/>
    <property type="project" value="UniProtKB-EC"/>
</dbReference>
<dbReference type="InterPro" id="IPR046817">
    <property type="entry name" value="MmeI_N"/>
</dbReference>
<dbReference type="EMBL" id="JANIBC010000002">
    <property type="protein sequence ID" value="MCQ8184867.1"/>
    <property type="molecule type" value="Genomic_DNA"/>
</dbReference>
<evidence type="ECO:0000256" key="4">
    <source>
        <dbReference type="ARBA" id="ARBA00047942"/>
    </source>
</evidence>
<keyword evidence="10" id="KW-1185">Reference proteome</keyword>
<dbReference type="Proteomes" id="UP001142610">
    <property type="component" value="Unassembled WGS sequence"/>
</dbReference>
<evidence type="ECO:0000256" key="3">
    <source>
        <dbReference type="ARBA" id="ARBA00022679"/>
    </source>
</evidence>
<name>A0A9X2LA81_9PROT</name>
<evidence type="ECO:0000256" key="5">
    <source>
        <dbReference type="SAM" id="MobiDB-lite"/>
    </source>
</evidence>
<dbReference type="Gene3D" id="3.40.50.150">
    <property type="entry name" value="Vaccinia Virus protein VP39"/>
    <property type="match status" value="1"/>
</dbReference>
<dbReference type="PANTHER" id="PTHR33841">
    <property type="entry name" value="DNA METHYLTRANSFERASE YEEA-RELATED"/>
    <property type="match status" value="1"/>
</dbReference>
<dbReference type="PRINTS" id="PR00507">
    <property type="entry name" value="N12N6MTFRASE"/>
</dbReference>
<dbReference type="Pfam" id="PF20473">
    <property type="entry name" value="MmeI_Mtase"/>
    <property type="match status" value="1"/>
</dbReference>
<comment type="caution">
    <text evidence="9">The sequence shown here is derived from an EMBL/GenBank/DDBJ whole genome shotgun (WGS) entry which is preliminary data.</text>
</comment>
<evidence type="ECO:0000259" key="8">
    <source>
        <dbReference type="Pfam" id="PF20473"/>
    </source>
</evidence>
<evidence type="ECO:0000256" key="2">
    <source>
        <dbReference type="ARBA" id="ARBA00022603"/>
    </source>
</evidence>
<dbReference type="SUPFAM" id="SSF53335">
    <property type="entry name" value="S-adenosyl-L-methionine-dependent methyltransferases"/>
    <property type="match status" value="1"/>
</dbReference>
<protein>
    <recommendedName>
        <fullName evidence="1">site-specific DNA-methyltransferase (adenine-specific)</fullName>
        <ecNumber evidence="1">2.1.1.72</ecNumber>
    </recommendedName>
</protein>
<evidence type="ECO:0000313" key="9">
    <source>
        <dbReference type="EMBL" id="MCQ8184867.1"/>
    </source>
</evidence>
<sequence>MDIEDFIERWKGSGGAERSNFQSFAAELCQLLGVPTPDPAKPENAHNDYVFERSLKDPVANSTKFVDLYKRGHFVMEGKQSAPGGKEDENQLRLFIASEGVKAGHAERNTRKWDRVMRAAFNQARGYVGILPEGHASPPFLLVVDVGHAIDVFADFSGRGRYDLFPDRKRYRIWLDDLRDEKVRDRLRTIWTDPYSLDPARESAEVTKDIAERLARIAKQLEARRNDDGTPRHEPQEIAEFLMRCLFCMFAEDVGLLPDHRFEKLLEESRERPLDKFPAAIEAFWRAMDIGGDIGFSGDKFRKFNGRLFKNAVAPKVSMDTIAELLAAAKRDWQAVEPAIFGTLLEQALDPRERKELGAHFTPRAYVERLVVPTIIEPLTEDWNAAQIEADLLERKGDHEGALDAIRSFHRQLCNTRVLDPACGTGNFLYVALELMKKLEGDVLNVLETYGGQRDLDLDDATVEPSQFFGLEINPRAVPIAELVLWLGYLKWQIANGGIDSITPPVLKAHGNIRQQDALLAYHDKTLQRDEHGRPITRWDGHTLKKHPVTGEDVPDPDARTEAYTYENPRRAEWPEAHFVVGNPPFIGGKDLRRELGDGYAEALWKARKDVPGGADLVMHFWDEAATRLLRKPSTAAKKKGETNPLRRFGFITTNSITQTFSRRVIERHMAAKDPLHLAFAVPDHPWLKATDKAAVRIAMTVAEPGTEEGTLAEVTSEKGLNTDTPLVELESEKGLVKANLTLGANLSEVVPLLANSLVVARGVQTVGTGFIIEAPMVRKFSESEQGVIVPFLNGSDLMQKSRNVLVIDTFNLSKDNIQERYQGIYSHLLEHVWPVRQTNNRPSYKDRWWLFGEPSLIYREGVAPLDRFIASSRTAKHRVFSFQSSRSVMESKVITVALDTAESLAVLSSRTHIVYANAAGGWQGAGNDPVYQHTETFDPFPFPNHPSPDRLAQLGERLDAFRKERLEDWDWLTMTRLYNALERYREAMAGHGDLTEEERDIHERAQVSILADLHDEIDREVLGAYGWSDLEGALVGKPGGTTPSQLKSKEQEEAEEELLTRLVALNKSRAEEEARGHVRWLRPDYQIEKLGHKVPGAEDKKKAAEEAVPAAVKPSWPKDPFEQIKQVRALLQAARKPVTTETLVVSFKPKLTKARTERLGDVLASLQENGLAYETENGFTAAR</sequence>
<dbReference type="InterPro" id="IPR046819">
    <property type="entry name" value="MmeI_hel"/>
</dbReference>
<dbReference type="GO" id="GO:0003676">
    <property type="term" value="F:nucleic acid binding"/>
    <property type="evidence" value="ECO:0007669"/>
    <property type="project" value="InterPro"/>
</dbReference>
<dbReference type="Pfam" id="PF20465">
    <property type="entry name" value="MmeI_hel"/>
    <property type="match status" value="1"/>
</dbReference>
<evidence type="ECO:0000259" key="7">
    <source>
        <dbReference type="Pfam" id="PF20465"/>
    </source>
</evidence>
<evidence type="ECO:0000259" key="6">
    <source>
        <dbReference type="Pfam" id="PF20464"/>
    </source>
</evidence>
<dbReference type="Pfam" id="PF20464">
    <property type="entry name" value="MmeI_N"/>
    <property type="match status" value="1"/>
</dbReference>
<dbReference type="InterPro" id="IPR050953">
    <property type="entry name" value="N4_N6_ade-DNA_methylase"/>
</dbReference>
<keyword evidence="3" id="KW-0808">Transferase</keyword>
<dbReference type="AlphaFoldDB" id="A0A9X2LA81"/>
<reference evidence="9" key="1">
    <citation type="submission" date="2022-07" db="EMBL/GenBank/DDBJ databases">
        <title>Parvularcula maris sp. nov., an algicidal bacterium isolated from seawater.</title>
        <authorList>
            <person name="Li F."/>
        </authorList>
    </citation>
    <scope>NUCLEOTIDE SEQUENCE</scope>
    <source>
        <strain evidence="9">BGMRC 0090</strain>
    </source>
</reference>
<keyword evidence="2 9" id="KW-0489">Methyltransferase</keyword>
<dbReference type="GO" id="GO:0032259">
    <property type="term" value="P:methylation"/>
    <property type="evidence" value="ECO:0007669"/>
    <property type="project" value="UniProtKB-KW"/>
</dbReference>
<dbReference type="PROSITE" id="PS00092">
    <property type="entry name" value="N6_MTASE"/>
    <property type="match status" value="1"/>
</dbReference>
<dbReference type="EC" id="2.1.1.72" evidence="1"/>
<organism evidence="9 10">
    <name type="scientific">Parvularcula maris</name>
    <dbReference type="NCBI Taxonomy" id="2965077"/>
    <lineage>
        <taxon>Bacteria</taxon>
        <taxon>Pseudomonadati</taxon>
        <taxon>Pseudomonadota</taxon>
        <taxon>Alphaproteobacteria</taxon>
        <taxon>Parvularculales</taxon>
        <taxon>Parvularculaceae</taxon>
        <taxon>Parvularcula</taxon>
    </lineage>
</organism>
<feature type="domain" description="MmeI-like helicase spacer" evidence="7">
    <location>
        <begin position="237"/>
        <end position="309"/>
    </location>
</feature>
<dbReference type="RefSeq" id="WP_256618717.1">
    <property type="nucleotide sequence ID" value="NZ_JANIBC010000002.1"/>
</dbReference>
<accession>A0A9X2LA81</accession>
<feature type="domain" description="MmeI-like DNA-methyltransferase" evidence="8">
    <location>
        <begin position="404"/>
        <end position="700"/>
    </location>
</feature>
<dbReference type="PANTHER" id="PTHR33841:SF1">
    <property type="entry name" value="DNA METHYLTRANSFERASE A"/>
    <property type="match status" value="1"/>
</dbReference>
<comment type="catalytic activity">
    <reaction evidence="4">
        <text>a 2'-deoxyadenosine in DNA + S-adenosyl-L-methionine = an N(6)-methyl-2'-deoxyadenosine in DNA + S-adenosyl-L-homocysteine + H(+)</text>
        <dbReference type="Rhea" id="RHEA:15197"/>
        <dbReference type="Rhea" id="RHEA-COMP:12418"/>
        <dbReference type="Rhea" id="RHEA-COMP:12419"/>
        <dbReference type="ChEBI" id="CHEBI:15378"/>
        <dbReference type="ChEBI" id="CHEBI:57856"/>
        <dbReference type="ChEBI" id="CHEBI:59789"/>
        <dbReference type="ChEBI" id="CHEBI:90615"/>
        <dbReference type="ChEBI" id="CHEBI:90616"/>
        <dbReference type="EC" id="2.1.1.72"/>
    </reaction>
</comment>
<dbReference type="InterPro" id="IPR029063">
    <property type="entry name" value="SAM-dependent_MTases_sf"/>
</dbReference>
<feature type="region of interest" description="Disordered" evidence="5">
    <location>
        <begin position="535"/>
        <end position="559"/>
    </location>
</feature>
<evidence type="ECO:0000256" key="1">
    <source>
        <dbReference type="ARBA" id="ARBA00011900"/>
    </source>
</evidence>